<dbReference type="EMBL" id="LCHM01000027">
    <property type="protein sequence ID" value="KKT37345.1"/>
    <property type="molecule type" value="Genomic_DNA"/>
</dbReference>
<feature type="transmembrane region" description="Helical" evidence="1">
    <location>
        <begin position="29"/>
        <end position="49"/>
    </location>
</feature>
<name>A0A0G1GRY5_9BACT</name>
<dbReference type="AlphaFoldDB" id="A0A0G1GRY5"/>
<evidence type="ECO:0000256" key="1">
    <source>
        <dbReference type="SAM" id="Phobius"/>
    </source>
</evidence>
<keyword evidence="1" id="KW-0472">Membrane</keyword>
<evidence type="ECO:0000313" key="2">
    <source>
        <dbReference type="EMBL" id="KKT37345.1"/>
    </source>
</evidence>
<evidence type="ECO:0000313" key="3">
    <source>
        <dbReference type="Proteomes" id="UP000034617"/>
    </source>
</evidence>
<keyword evidence="1" id="KW-0812">Transmembrane</keyword>
<reference evidence="2 3" key="1">
    <citation type="journal article" date="2015" name="Nature">
        <title>rRNA introns, odd ribosomes, and small enigmatic genomes across a large radiation of phyla.</title>
        <authorList>
            <person name="Brown C.T."/>
            <person name="Hug L.A."/>
            <person name="Thomas B.C."/>
            <person name="Sharon I."/>
            <person name="Castelle C.J."/>
            <person name="Singh A."/>
            <person name="Wilkins M.J."/>
            <person name="Williams K.H."/>
            <person name="Banfield J.F."/>
        </authorList>
    </citation>
    <scope>NUCLEOTIDE SEQUENCE [LARGE SCALE GENOMIC DNA]</scope>
</reference>
<protein>
    <submittedName>
        <fullName evidence="2">Uncharacterized protein</fullName>
    </submittedName>
</protein>
<proteinExistence type="predicted"/>
<sequence>MGVLPKKFNKDNSLERIRKENFKMKKTELLVIVSCILIVAVLLSILAAIKSFAVGDSVVVTSDVKLTYDWDSPKILKSGCTAKAGSQFVIHALSERFGEGSSAPTILIAWVEPKRPVEGTCSGWVDIDNLVKIEEEE</sequence>
<keyword evidence="1" id="KW-1133">Transmembrane helix</keyword>
<dbReference type="Proteomes" id="UP000034617">
    <property type="component" value="Unassembled WGS sequence"/>
</dbReference>
<gene>
    <name evidence="2" type="ORF">UW22_C0027G0013</name>
</gene>
<organism evidence="2 3">
    <name type="scientific">Candidatus Gottesmanbacteria bacterium GW2011_GWB1_44_11c</name>
    <dbReference type="NCBI Taxonomy" id="1618447"/>
    <lineage>
        <taxon>Bacteria</taxon>
        <taxon>Candidatus Gottesmaniibacteriota</taxon>
    </lineage>
</organism>
<accession>A0A0G1GRY5</accession>
<comment type="caution">
    <text evidence="2">The sequence shown here is derived from an EMBL/GenBank/DDBJ whole genome shotgun (WGS) entry which is preliminary data.</text>
</comment>